<dbReference type="InterPro" id="IPR027031">
    <property type="entry name" value="Gly-tRNA_synthase/POLG2"/>
</dbReference>
<name>A0A699Z189_HAELA</name>
<gene>
    <name evidence="1" type="ORF">HaLaN_08837</name>
</gene>
<organism evidence="1 2">
    <name type="scientific">Haematococcus lacustris</name>
    <name type="common">Green alga</name>
    <name type="synonym">Haematococcus pluvialis</name>
    <dbReference type="NCBI Taxonomy" id="44745"/>
    <lineage>
        <taxon>Eukaryota</taxon>
        <taxon>Viridiplantae</taxon>
        <taxon>Chlorophyta</taxon>
        <taxon>core chlorophytes</taxon>
        <taxon>Chlorophyceae</taxon>
        <taxon>CS clade</taxon>
        <taxon>Chlamydomonadales</taxon>
        <taxon>Haematococcaceae</taxon>
        <taxon>Haematococcus</taxon>
    </lineage>
</organism>
<evidence type="ECO:0008006" key="3">
    <source>
        <dbReference type="Google" id="ProtNLM"/>
    </source>
</evidence>
<evidence type="ECO:0000313" key="2">
    <source>
        <dbReference type="Proteomes" id="UP000485058"/>
    </source>
</evidence>
<reference evidence="1 2" key="1">
    <citation type="submission" date="2020-02" db="EMBL/GenBank/DDBJ databases">
        <title>Draft genome sequence of Haematococcus lacustris strain NIES-144.</title>
        <authorList>
            <person name="Morimoto D."/>
            <person name="Nakagawa S."/>
            <person name="Yoshida T."/>
            <person name="Sawayama S."/>
        </authorList>
    </citation>
    <scope>NUCLEOTIDE SEQUENCE [LARGE SCALE GENOMIC DNA]</scope>
    <source>
        <strain evidence="1 2">NIES-144</strain>
    </source>
</reference>
<dbReference type="EMBL" id="BLLF01000567">
    <property type="protein sequence ID" value="GFH13036.1"/>
    <property type="molecule type" value="Genomic_DNA"/>
</dbReference>
<dbReference type="GO" id="GO:0004820">
    <property type="term" value="F:glycine-tRNA ligase activity"/>
    <property type="evidence" value="ECO:0007669"/>
    <property type="project" value="TreeGrafter"/>
</dbReference>
<evidence type="ECO:0000313" key="1">
    <source>
        <dbReference type="EMBL" id="GFH13036.1"/>
    </source>
</evidence>
<dbReference type="PANTHER" id="PTHR10745">
    <property type="entry name" value="GLYCYL-TRNA SYNTHETASE/DNA POLYMERASE SUBUNIT GAMMA-2"/>
    <property type="match status" value="1"/>
</dbReference>
<keyword evidence="2" id="KW-1185">Reference proteome</keyword>
<dbReference type="InterPro" id="IPR045864">
    <property type="entry name" value="aa-tRNA-synth_II/BPL/LPL"/>
</dbReference>
<dbReference type="GO" id="GO:0005739">
    <property type="term" value="C:mitochondrion"/>
    <property type="evidence" value="ECO:0007669"/>
    <property type="project" value="TreeGrafter"/>
</dbReference>
<dbReference type="AlphaFoldDB" id="A0A699Z189"/>
<sequence length="145" mass="16423">MGEEKKPKPMKLGEAVAKGIIGNETLAYFIGRTWLFFKRVGIDLGRMRFRQHLQHEMAHYANDCWDGEVETSYGAYDLTAHSSMSKCDLNAYEKFPEPRIVDMVKVTVAKKEVGTAFKKDAKAVTDCLEGLGECDAMELKVRARR</sequence>
<dbReference type="Gene3D" id="3.30.930.10">
    <property type="entry name" value="Bira Bifunctional Protein, Domain 2"/>
    <property type="match status" value="1"/>
</dbReference>
<proteinExistence type="predicted"/>
<dbReference type="GO" id="GO:0070150">
    <property type="term" value="P:mitochondrial glycyl-tRNA aminoacylation"/>
    <property type="evidence" value="ECO:0007669"/>
    <property type="project" value="TreeGrafter"/>
</dbReference>
<dbReference type="PANTHER" id="PTHR10745:SF0">
    <property type="entry name" value="GLYCINE--TRNA LIGASE"/>
    <property type="match status" value="1"/>
</dbReference>
<comment type="caution">
    <text evidence="1">The sequence shown here is derived from an EMBL/GenBank/DDBJ whole genome shotgun (WGS) entry which is preliminary data.</text>
</comment>
<dbReference type="SUPFAM" id="SSF55681">
    <property type="entry name" value="Class II aaRS and biotin synthetases"/>
    <property type="match status" value="1"/>
</dbReference>
<dbReference type="Proteomes" id="UP000485058">
    <property type="component" value="Unassembled WGS sequence"/>
</dbReference>
<protein>
    <recommendedName>
        <fullName evidence="3">Glycine--tRNA ligase</fullName>
    </recommendedName>
</protein>
<accession>A0A699Z189</accession>